<gene>
    <name evidence="2" type="ORF">EXU30_14405</name>
</gene>
<dbReference type="EMBL" id="CP036200">
    <property type="protein sequence ID" value="QBF84917.1"/>
    <property type="molecule type" value="Genomic_DNA"/>
</dbReference>
<dbReference type="Gene3D" id="2.40.160.50">
    <property type="entry name" value="membrane protein fhac: a member of the omp85/tpsb transporter family"/>
    <property type="match status" value="1"/>
</dbReference>
<feature type="signal peptide" evidence="1">
    <location>
        <begin position="1"/>
        <end position="21"/>
    </location>
</feature>
<accession>A0A411PMZ2</accession>
<sequence length="377" mass="41246">MPLKTITAAIALLGCVSHSQADFMEQFRDSKDGKFDVSQWILDNAVGFMPVPLIVTEPAVGAGGGAALLFFHETDEQKAIRQQNPDDVSGIPPSVTGVVGLATSNGSKLAGVFHSGNWKEDNIRYLGGFFGASFNLKQYENGSDKPNEFNMQGHYFFQDIDFRIAGSNFFVGADYVNMSSTTLFKLADPIEGVPSPEFDSVDAHVGVKLTYDSLDNTFSARSGTKAGIKAKFHGKKVGGDFDYQDYHLFVNNYTRLSPKWGLGVRLDGKSATEGVPFYAKPFIDMRGMAAMRYQADNTALGEIELSYDIDDRWTVLGFAGTGKAFDHNQSFSDAKWQSAQGGGFRYLIARQLGIRAGIDIAKGPEEWTTYIQFGGAW</sequence>
<dbReference type="Proteomes" id="UP000291106">
    <property type="component" value="Chromosome"/>
</dbReference>
<evidence type="ECO:0000313" key="2">
    <source>
        <dbReference type="EMBL" id="QBF84917.1"/>
    </source>
</evidence>
<dbReference type="OrthoDB" id="9771071at2"/>
<reference evidence="2 3" key="1">
    <citation type="submission" date="2019-02" db="EMBL/GenBank/DDBJ databases">
        <title>Shewanella sp. D4-2 isolated from Dokdo Island.</title>
        <authorList>
            <person name="Baek K."/>
        </authorList>
    </citation>
    <scope>NUCLEOTIDE SEQUENCE [LARGE SCALE GENOMIC DNA]</scope>
    <source>
        <strain evidence="2 3">D4-2</strain>
    </source>
</reference>
<name>A0A411PMZ2_9GAMM</name>
<evidence type="ECO:0000313" key="3">
    <source>
        <dbReference type="Proteomes" id="UP000291106"/>
    </source>
</evidence>
<dbReference type="KEGG" id="smai:EXU30_14405"/>
<keyword evidence="1" id="KW-0732">Signal</keyword>
<dbReference type="PROSITE" id="PS51257">
    <property type="entry name" value="PROKAR_LIPOPROTEIN"/>
    <property type="match status" value="1"/>
</dbReference>
<keyword evidence="3" id="KW-1185">Reference proteome</keyword>
<feature type="chain" id="PRO_5019057503" evidence="1">
    <location>
        <begin position="22"/>
        <end position="377"/>
    </location>
</feature>
<protein>
    <submittedName>
        <fullName evidence="2">Glyceraldehyde-3-phosphate dehydrogenase</fullName>
    </submittedName>
</protein>
<organism evidence="2 3">
    <name type="scientific">Shewanella maritima</name>
    <dbReference type="NCBI Taxonomy" id="2520507"/>
    <lineage>
        <taxon>Bacteria</taxon>
        <taxon>Pseudomonadati</taxon>
        <taxon>Pseudomonadota</taxon>
        <taxon>Gammaproteobacteria</taxon>
        <taxon>Alteromonadales</taxon>
        <taxon>Shewanellaceae</taxon>
        <taxon>Shewanella</taxon>
    </lineage>
</organism>
<proteinExistence type="predicted"/>
<evidence type="ECO:0000256" key="1">
    <source>
        <dbReference type="SAM" id="SignalP"/>
    </source>
</evidence>
<dbReference type="AlphaFoldDB" id="A0A411PMZ2"/>